<dbReference type="KEGG" id="micc:AUP74_02364"/>
<protein>
    <recommendedName>
        <fullName evidence="3">Sulfotransferase family protein</fullName>
    </recommendedName>
</protein>
<dbReference type="PATRIC" id="fig|1769779.3.peg.2355"/>
<dbReference type="InterPro" id="IPR027417">
    <property type="entry name" value="P-loop_NTPase"/>
</dbReference>
<dbReference type="SUPFAM" id="SSF52540">
    <property type="entry name" value="P-loop containing nucleoside triphosphate hydrolases"/>
    <property type="match status" value="1"/>
</dbReference>
<gene>
    <name evidence="1" type="ORF">AUP74_02364</name>
</gene>
<dbReference type="OrthoDB" id="547265at2"/>
<organism evidence="1 2">
    <name type="scientific">Microbulbifer aggregans</name>
    <dbReference type="NCBI Taxonomy" id="1769779"/>
    <lineage>
        <taxon>Bacteria</taxon>
        <taxon>Pseudomonadati</taxon>
        <taxon>Pseudomonadota</taxon>
        <taxon>Gammaproteobacteria</taxon>
        <taxon>Cellvibrionales</taxon>
        <taxon>Microbulbiferaceae</taxon>
        <taxon>Microbulbifer</taxon>
    </lineage>
</organism>
<evidence type="ECO:0008006" key="3">
    <source>
        <dbReference type="Google" id="ProtNLM"/>
    </source>
</evidence>
<sequence>MKAIVHIGTEKTGTSTIQEFFNLNRARLMKIGVAYLKSPGPINNRKLATYCMRDDFIDDHIKQLGLLDHERRQEWKREFLAEFQGEIQGLGSGAQSVVISSEHFHSRLRGRDEVQNLKEILEPYFDDIQIVVYLRRQDELAVSHYSTHLKTGKFRDEVLDSRVSADNSYFDYYGLAKKWSEVFGFENVTLRPFVKERLERGDVLEDFLSQCDIDSRIGFKFPERKNETLSAPLQKFLRAFNQAFPRYQDNREDLLSRDLRNFLIQGLSGSGITGGEKVLPSRAQALEFYQRFSDGNNRLFDEFFNGESIFSGDFSRYPIEPQVGSLPEDFLAQALKLVASYINLKLINEVDVKTVKRSAGPGLMLRDVGLMFKDSQPEVALCLLREASKYRPNGPKILAAIEELEERIGQSS</sequence>
<dbReference type="Gene3D" id="3.40.50.300">
    <property type="entry name" value="P-loop containing nucleotide triphosphate hydrolases"/>
    <property type="match status" value="1"/>
</dbReference>
<dbReference type="EMBL" id="CP014143">
    <property type="protein sequence ID" value="AOS97767.1"/>
    <property type="molecule type" value="Genomic_DNA"/>
</dbReference>
<reference evidence="2" key="1">
    <citation type="submission" date="2016-01" db="EMBL/GenBank/DDBJ databases">
        <title>Complete genome sequence of Microbulbifer sp. CCB-MM1, a halophile isolated from Matang Mangrove Forest, Perak.</title>
        <authorList>
            <person name="Moh T.H."/>
            <person name="Dinesh B."/>
            <person name="Lau N.-S."/>
            <person name="Go F."/>
            <person name="Alexander Chong S.-C."/>
        </authorList>
    </citation>
    <scope>NUCLEOTIDE SEQUENCE [LARGE SCALE GENOMIC DNA]</scope>
    <source>
        <strain evidence="2">CCB-MM1</strain>
    </source>
</reference>
<dbReference type="AlphaFoldDB" id="A0A1C9W9D5"/>
<dbReference type="STRING" id="1769779.AUP74_02364"/>
<name>A0A1C9W9D5_9GAMM</name>
<dbReference type="Proteomes" id="UP000095672">
    <property type="component" value="Chromosome"/>
</dbReference>
<accession>A0A1C9W9D5</accession>
<dbReference type="RefSeq" id="WP_069947730.1">
    <property type="nucleotide sequence ID" value="NZ_CP014143.1"/>
</dbReference>
<keyword evidence="2" id="KW-1185">Reference proteome</keyword>
<evidence type="ECO:0000313" key="1">
    <source>
        <dbReference type="EMBL" id="AOS97767.1"/>
    </source>
</evidence>
<evidence type="ECO:0000313" key="2">
    <source>
        <dbReference type="Proteomes" id="UP000095672"/>
    </source>
</evidence>
<proteinExistence type="predicted"/>